<keyword evidence="2" id="KW-1133">Transmembrane helix</keyword>
<feature type="transmembrane region" description="Helical" evidence="2">
    <location>
        <begin position="36"/>
        <end position="54"/>
    </location>
</feature>
<name>A0ABU9VW92_9CLOT</name>
<keyword evidence="4" id="KW-1185">Reference proteome</keyword>
<feature type="transmembrane region" description="Helical" evidence="2">
    <location>
        <begin position="211"/>
        <end position="230"/>
    </location>
</feature>
<dbReference type="EMBL" id="JBCITM010000013">
    <property type="protein sequence ID" value="MEN1761258.1"/>
    <property type="molecule type" value="Genomic_DNA"/>
</dbReference>
<dbReference type="Gene3D" id="3.10.620.30">
    <property type="match status" value="1"/>
</dbReference>
<dbReference type="Proteomes" id="UP001407405">
    <property type="component" value="Unassembled WGS sequence"/>
</dbReference>
<keyword evidence="2" id="KW-0472">Membrane</keyword>
<feature type="compositionally biased region" description="Polar residues" evidence="1">
    <location>
        <begin position="10"/>
        <end position="22"/>
    </location>
</feature>
<dbReference type="RefSeq" id="WP_343186555.1">
    <property type="nucleotide sequence ID" value="NZ_JBCITM010000013.1"/>
</dbReference>
<evidence type="ECO:0000256" key="1">
    <source>
        <dbReference type="SAM" id="MobiDB-lite"/>
    </source>
</evidence>
<evidence type="ECO:0000313" key="4">
    <source>
        <dbReference type="Proteomes" id="UP001407405"/>
    </source>
</evidence>
<sequence length="246" mass="28155">MKATHKKDASTASSTRVPTSGSAGRTISFLAEKIKYRHLFLLTGIWVLLVLYPNPLNLARSIHRTIAPPVEPAKVAHLLAEAPSEPEALERFVLETFPYQYDWVTYGMPWYFPTLDQALANKTGDCKTRFIVLASLFEALEIPYQQSFSLSHFWVHYEGKEENSWEMEQNAFLVREDDGAMRVQVPREERRQVYENFRDGFWRAMPGHRKALLVTGPLLFMAAGLLLALMRQSEKTQKHPLTVDAS</sequence>
<gene>
    <name evidence="3" type="ORF">AAIG11_12265</name>
</gene>
<protein>
    <recommendedName>
        <fullName evidence="5">Transglutaminase domain-containing protein</fullName>
    </recommendedName>
</protein>
<organism evidence="3 4">
    <name type="scientific">Anoxynatronum sibiricum</name>
    <dbReference type="NCBI Taxonomy" id="210623"/>
    <lineage>
        <taxon>Bacteria</taxon>
        <taxon>Bacillati</taxon>
        <taxon>Bacillota</taxon>
        <taxon>Clostridia</taxon>
        <taxon>Eubacteriales</taxon>
        <taxon>Clostridiaceae</taxon>
        <taxon>Anoxynatronum</taxon>
    </lineage>
</organism>
<accession>A0ABU9VW92</accession>
<feature type="region of interest" description="Disordered" evidence="1">
    <location>
        <begin position="1"/>
        <end position="22"/>
    </location>
</feature>
<keyword evidence="2" id="KW-0812">Transmembrane</keyword>
<evidence type="ECO:0000256" key="2">
    <source>
        <dbReference type="SAM" id="Phobius"/>
    </source>
</evidence>
<comment type="caution">
    <text evidence="3">The sequence shown here is derived from an EMBL/GenBank/DDBJ whole genome shotgun (WGS) entry which is preliminary data.</text>
</comment>
<evidence type="ECO:0000313" key="3">
    <source>
        <dbReference type="EMBL" id="MEN1761258.1"/>
    </source>
</evidence>
<reference evidence="3 4" key="1">
    <citation type="submission" date="2024-04" db="EMBL/GenBank/DDBJ databases">
        <title>Genome sequencing and metabolic network reconstruction of aminoacids and betaine degradation by Anoxynatronum sibiricum.</title>
        <authorList>
            <person name="Detkova E.N."/>
            <person name="Boltjanskaja Y.V."/>
            <person name="Mardanov A.V."/>
            <person name="Kevbrin V."/>
        </authorList>
    </citation>
    <scope>NUCLEOTIDE SEQUENCE [LARGE SCALE GENOMIC DNA]</scope>
    <source>
        <strain evidence="3 4">Z-7981</strain>
    </source>
</reference>
<evidence type="ECO:0008006" key="5">
    <source>
        <dbReference type="Google" id="ProtNLM"/>
    </source>
</evidence>
<proteinExistence type="predicted"/>